<accession>A0A8H5AI11</accession>
<evidence type="ECO:0000256" key="2">
    <source>
        <dbReference type="ARBA" id="ARBA00022741"/>
    </source>
</evidence>
<feature type="active site" description="Proton donor/acceptor" evidence="5">
    <location>
        <position position="768"/>
    </location>
</feature>
<proteinExistence type="inferred from homology"/>
<dbReference type="Proteomes" id="UP000558688">
    <property type="component" value="Unassembled WGS sequence"/>
</dbReference>
<comment type="caution">
    <text evidence="5">Lacks conserved residue(s) required for the propagation of feature annotation.</text>
</comment>
<dbReference type="HAMAP" id="MF_00020">
    <property type="entry name" value="Acetate_kinase"/>
    <property type="match status" value="1"/>
</dbReference>
<evidence type="ECO:0000313" key="8">
    <source>
        <dbReference type="Proteomes" id="UP000558688"/>
    </source>
</evidence>
<dbReference type="Pfam" id="PF00871">
    <property type="entry name" value="Acetate_kinase"/>
    <property type="match status" value="1"/>
</dbReference>
<evidence type="ECO:0000256" key="6">
    <source>
        <dbReference type="SAM" id="MobiDB-lite"/>
    </source>
</evidence>
<dbReference type="PROSITE" id="PS01075">
    <property type="entry name" value="ACETATE_KINASE_1"/>
    <property type="match status" value="1"/>
</dbReference>
<keyword evidence="5" id="KW-0460">Magnesium</keyword>
<feature type="compositionally biased region" description="Basic residues" evidence="6">
    <location>
        <begin position="402"/>
        <end position="416"/>
    </location>
</feature>
<protein>
    <recommendedName>
        <fullName evidence="5">Probable acetate kinase</fullName>
        <ecNumber evidence="5">2.7.2.1</ecNumber>
    </recommendedName>
    <alternativeName>
        <fullName evidence="5">Acetokinase</fullName>
    </alternativeName>
</protein>
<evidence type="ECO:0000256" key="4">
    <source>
        <dbReference type="ARBA" id="ARBA00022840"/>
    </source>
</evidence>
<feature type="binding site" evidence="5">
    <location>
        <begin position="957"/>
        <end position="961"/>
    </location>
    <ligand>
        <name>ATP</name>
        <dbReference type="ChEBI" id="CHEBI:30616"/>
    </ligand>
</feature>
<dbReference type="GO" id="GO:0000287">
    <property type="term" value="F:magnesium ion binding"/>
    <property type="evidence" value="ECO:0007669"/>
    <property type="project" value="UniProtKB-UniRule"/>
</dbReference>
<sequence length="1028" mass="115668">MEDKLLPMWRRPLAVGCTTTLGRLLSMRSSSVGNNWRLCDRQRAACLSEIALNFDFSPVLSWAGLVWSGLVCFALYIHTAVATASVRYLYVRELQLYLIQGWDPRHLEPIKHTIVHFKPKRVNGFRAGHWDLQEGASRDHSHLLRRCDRVMTCPHRSVSQIALDCYQRQHVVLGLILYFLVARSPANIRTNIHTPDERVVYLGPWEVVGSEQRRVLWQGSYQNELLEHFLPSDTPSDIYPHTLHSRHRPYYDPSDMERYLTFQEPHRIRYTTDEGVCIHDQYVTIRYEFTTVESSIQFQGDLRRKDLVDFYDVDVVWTNVHGRTDGFGKVKGIGAIQRLKLWRDRYTTFHSLSVCANKTDGQYREYDIHSFDGELRGRDDRAKQLRLNASGRRHTSGDDQHSHRRFSLPHRMRSRTRTNDSSEPRSLQQPTLDIRYLAIQFTERQDFAGTFSRFTGVRMAEPHARIGARTLGCGRSYALKGQIRVRCHISILDQLHHRDEPHARAAVRAQVGNESAHRTPPKKGDNQQPPVGDWPTTGKCSGRPHTHSEDPAVPGSYHGAVSSLRCTTRHEWKVHKLNSSFPSPSIAHCRHCSPFLIHTQHQTIDPFNVSPSVMKVILAINAGSSSVKISVYTADKNAEPRQIAEASIGGLTAPPATLAYTRRGGKVVKAKEVAESVKNQEDAFDLLLKTFIDDNELKEISSKEDIAIASHRIVHGGDYDRSQVITQDAYHHLEELSDLAPLHNGVALSIVDTCITALPKTINVACFDSQFHTTIPPHIYTYPIDPKIAKSNRLRKYGFHGISYAFITRAVAQYLEKDVDSLNMIALHLGSGASACAIKGGKSWDTSMGLTPLAGLPGATRSGSVDPSLVFHYASDVGKLSPASTKHLHISRAEEILNKESGWKSMTGTTNFGVVAESDEPTHRLAFEIFVDRIAGFVGSYFVTLEGRVDALVFAGGIGEHSAKLRSAVVERVACLGFALDDASNQEPIKDVVQELGKRDARQRVLVCQTDEQLEMARLCAEKEDIWE</sequence>
<keyword evidence="1 5" id="KW-0808">Transferase</keyword>
<dbReference type="GO" id="GO:0005524">
    <property type="term" value="F:ATP binding"/>
    <property type="evidence" value="ECO:0007669"/>
    <property type="project" value="UniProtKB-KW"/>
</dbReference>
<dbReference type="GO" id="GO:0006085">
    <property type="term" value="P:acetyl-CoA biosynthetic process"/>
    <property type="evidence" value="ECO:0007669"/>
    <property type="project" value="UniProtKB-UniRule"/>
</dbReference>
<dbReference type="InterPro" id="IPR043129">
    <property type="entry name" value="ATPase_NBD"/>
</dbReference>
<feature type="site" description="Transition state stabilizer" evidence="5">
    <location>
        <position position="800"/>
    </location>
</feature>
<dbReference type="Gene3D" id="3.30.420.40">
    <property type="match status" value="2"/>
</dbReference>
<feature type="site" description="Transition state stabilizer" evidence="5">
    <location>
        <position position="861"/>
    </location>
</feature>
<keyword evidence="3 5" id="KW-0418">Kinase</keyword>
<feature type="binding site" evidence="5">
    <location>
        <position position="712"/>
    </location>
    <ligand>
        <name>substrate</name>
    </ligand>
</feature>
<dbReference type="GO" id="GO:0006083">
    <property type="term" value="P:acetate metabolic process"/>
    <property type="evidence" value="ECO:0007669"/>
    <property type="project" value="TreeGrafter"/>
</dbReference>
<dbReference type="PANTHER" id="PTHR21060:SF15">
    <property type="entry name" value="ACETATE KINASE-RELATED"/>
    <property type="match status" value="1"/>
</dbReference>
<dbReference type="SUPFAM" id="SSF53067">
    <property type="entry name" value="Actin-like ATPase domain"/>
    <property type="match status" value="2"/>
</dbReference>
<comment type="pathway">
    <text evidence="5">Metabolic intermediate biosynthesis; acetyl-CoA biosynthesis; acetyl-CoA from acetate: step 1/2.</text>
</comment>
<keyword evidence="2 5" id="KW-0547">Nucleotide-binding</keyword>
<feature type="region of interest" description="Disordered" evidence="6">
    <location>
        <begin position="507"/>
        <end position="557"/>
    </location>
</feature>
<organism evidence="7 8">
    <name type="scientific">Fusarium oxysporum</name>
    <name type="common">Fusarium vascular wilt</name>
    <dbReference type="NCBI Taxonomy" id="5507"/>
    <lineage>
        <taxon>Eukaryota</taxon>
        <taxon>Fungi</taxon>
        <taxon>Dikarya</taxon>
        <taxon>Ascomycota</taxon>
        <taxon>Pezizomycotina</taxon>
        <taxon>Sordariomycetes</taxon>
        <taxon>Hypocreomycetidae</taxon>
        <taxon>Hypocreales</taxon>
        <taxon>Nectriaceae</taxon>
        <taxon>Fusarium</taxon>
        <taxon>Fusarium oxysporum species complex</taxon>
    </lineage>
</organism>
<dbReference type="EC" id="2.7.2.1" evidence="5"/>
<dbReference type="UniPathway" id="UPA00340">
    <property type="reaction ID" value="UER00458"/>
</dbReference>
<evidence type="ECO:0000256" key="1">
    <source>
        <dbReference type="ARBA" id="ARBA00022679"/>
    </source>
</evidence>
<dbReference type="EMBL" id="JAAFOW010000540">
    <property type="protein sequence ID" value="KAF5265604.1"/>
    <property type="molecule type" value="Genomic_DNA"/>
</dbReference>
<gene>
    <name evidence="7" type="ORF">FOXYS1_3573</name>
</gene>
<dbReference type="AlphaFoldDB" id="A0A8H5AI11"/>
<comment type="catalytic activity">
    <reaction evidence="5">
        <text>acetate + ATP = acetyl phosphate + ADP</text>
        <dbReference type="Rhea" id="RHEA:11352"/>
        <dbReference type="ChEBI" id="CHEBI:22191"/>
        <dbReference type="ChEBI" id="CHEBI:30089"/>
        <dbReference type="ChEBI" id="CHEBI:30616"/>
        <dbReference type="ChEBI" id="CHEBI:456216"/>
        <dbReference type="EC" id="2.7.2.1"/>
    </reaction>
</comment>
<dbReference type="InterPro" id="IPR000890">
    <property type="entry name" value="Aliphatic_acid_kin_short-chain"/>
</dbReference>
<feature type="binding site" evidence="5">
    <location>
        <position position="621"/>
    </location>
    <ligand>
        <name>Mg(2+)</name>
        <dbReference type="ChEBI" id="CHEBI:18420"/>
    </ligand>
</feature>
<dbReference type="NCBIfam" id="TIGR00016">
    <property type="entry name" value="ackA"/>
    <property type="match status" value="1"/>
</dbReference>
<keyword evidence="4 5" id="KW-0067">ATP-binding</keyword>
<feature type="region of interest" description="Disordered" evidence="6">
    <location>
        <begin position="388"/>
        <end position="429"/>
    </location>
</feature>
<feature type="binding site" evidence="5">
    <location>
        <begin position="828"/>
        <end position="832"/>
    </location>
    <ligand>
        <name>ATP</name>
        <dbReference type="ChEBI" id="CHEBI:30616"/>
    </ligand>
</feature>
<reference evidence="7" key="1">
    <citation type="submission" date="2020-02" db="EMBL/GenBank/DDBJ databases">
        <title>Identification and distribution of gene clusters putatively required for synthesis of sphingolipid metabolism inhibitors in phylogenetically diverse species of the filamentous fungus Fusarium.</title>
        <authorList>
            <person name="Kim H.-S."/>
            <person name="Busman M."/>
            <person name="Brown D.W."/>
            <person name="Divon H."/>
            <person name="Uhlig S."/>
            <person name="Proctor R.H."/>
        </authorList>
    </citation>
    <scope>NUCLEOTIDE SEQUENCE [LARGE SCALE GENOMIC DNA]</scope>
    <source>
        <strain evidence="7">NRRL 39464</strain>
    </source>
</reference>
<comment type="cofactor">
    <cofactor evidence="5">
        <name>Mg(2+)</name>
        <dbReference type="ChEBI" id="CHEBI:18420"/>
    </cofactor>
</comment>
<comment type="caution">
    <text evidence="7">The sequence shown here is derived from an EMBL/GenBank/DDBJ whole genome shotgun (WGS) entry which is preliminary data.</text>
</comment>
<feature type="binding site" evidence="5">
    <location>
        <position position="1012"/>
    </location>
    <ligand>
        <name>Mg(2+)</name>
        <dbReference type="ChEBI" id="CHEBI:18420"/>
    </ligand>
</feature>
<dbReference type="InterPro" id="IPR023865">
    <property type="entry name" value="Aliphatic_acid_kinase_CS"/>
</dbReference>
<dbReference type="PROSITE" id="PS01076">
    <property type="entry name" value="ACETATE_KINASE_2"/>
    <property type="match status" value="1"/>
</dbReference>
<dbReference type="PRINTS" id="PR00471">
    <property type="entry name" value="ACETATEKNASE"/>
</dbReference>
<name>A0A8H5AI11_FUSOX</name>
<evidence type="ECO:0000256" key="5">
    <source>
        <dbReference type="HAMAP-Rule" id="MF_03131"/>
    </source>
</evidence>
<dbReference type="PANTHER" id="PTHR21060">
    <property type="entry name" value="ACETATE KINASE"/>
    <property type="match status" value="1"/>
</dbReference>
<evidence type="ECO:0000256" key="3">
    <source>
        <dbReference type="ARBA" id="ARBA00022777"/>
    </source>
</evidence>
<evidence type="ECO:0000313" key="7">
    <source>
        <dbReference type="EMBL" id="KAF5265604.1"/>
    </source>
</evidence>
<comment type="similarity">
    <text evidence="5">Belongs to the acetokinase family.</text>
</comment>
<keyword evidence="5" id="KW-0479">Metal-binding</keyword>
<dbReference type="InterPro" id="IPR004372">
    <property type="entry name" value="Ac/propionate_kinase"/>
</dbReference>
<feature type="binding site" evidence="5">
    <location>
        <position position="628"/>
    </location>
    <ligand>
        <name>ATP</name>
        <dbReference type="ChEBI" id="CHEBI:30616"/>
    </ligand>
</feature>
<dbReference type="GO" id="GO:0008776">
    <property type="term" value="F:acetate kinase activity"/>
    <property type="evidence" value="ECO:0007669"/>
    <property type="project" value="UniProtKB-UniRule"/>
</dbReference>